<dbReference type="Proteomes" id="UP000238274">
    <property type="component" value="Unassembled WGS sequence"/>
</dbReference>
<comment type="caution">
    <text evidence="2">The sequence shown here is derived from an EMBL/GenBank/DDBJ whole genome shotgun (WGS) entry which is preliminary data.</text>
</comment>
<evidence type="ECO:0000313" key="3">
    <source>
        <dbReference type="Proteomes" id="UP000238274"/>
    </source>
</evidence>
<dbReference type="VEuPathDB" id="FungiDB:PSTT_05856"/>
<evidence type="ECO:0000313" key="2">
    <source>
        <dbReference type="EMBL" id="POW16194.1"/>
    </source>
</evidence>
<gene>
    <name evidence="2" type="ORF">PSHT_06846</name>
</gene>
<sequence>MGFQSDVGSYMSSASPPAILENSKLGQPNILGADITNFLDSILKGPESMPIDCTQDNYLADSKPLPPNCVGEVRGNRLPQVHGVVQPQRGYQAGVLKPLQNGSQVAVDVISDSLRSMNYQQEIRPSSDEPLPYFHDGMSGILDLPRIARNPPSDFSSDSGTDLDQKRKFSEEEAGQKFISCRTIKTTRRVMTGGKKSQGAATYCPLITVSIPSIPWVPEINYGSKTYPKNVNPKRTKGSAALRKKAKLEKN</sequence>
<reference evidence="3" key="3">
    <citation type="journal article" date="2018" name="Mol. Plant Microbe Interact.">
        <title>Genome sequence resources for the wheat stripe rust pathogen (Puccinia striiformis f. sp. tritici) and the barley stripe rust pathogen (Puccinia striiformis f. sp. hordei).</title>
        <authorList>
            <person name="Xia C."/>
            <person name="Wang M."/>
            <person name="Yin C."/>
            <person name="Cornejo O.E."/>
            <person name="Hulbert S.H."/>
            <person name="Chen X."/>
        </authorList>
    </citation>
    <scope>NUCLEOTIDE SEQUENCE [LARGE SCALE GENOMIC DNA]</scope>
    <source>
        <strain evidence="3">93TX-2</strain>
    </source>
</reference>
<feature type="compositionally biased region" description="Basic residues" evidence="1">
    <location>
        <begin position="232"/>
        <end position="251"/>
    </location>
</feature>
<dbReference type="EMBL" id="PKSM01000081">
    <property type="protein sequence ID" value="POW16194.1"/>
    <property type="molecule type" value="Genomic_DNA"/>
</dbReference>
<accession>A0A2S4W341</accession>
<reference evidence="3" key="2">
    <citation type="journal article" date="2018" name="BMC Genomics">
        <title>Genomic insights into host adaptation between the wheat stripe rust pathogen (Puccinia striiformis f. sp. tritici) and the barley stripe rust pathogen (Puccinia striiformis f. sp. hordei).</title>
        <authorList>
            <person name="Xia C."/>
            <person name="Wang M."/>
            <person name="Yin C."/>
            <person name="Cornejo O.E."/>
            <person name="Hulbert S.H."/>
            <person name="Chen X."/>
        </authorList>
    </citation>
    <scope>NUCLEOTIDE SEQUENCE [LARGE SCALE GENOMIC DNA]</scope>
    <source>
        <strain evidence="3">93TX-2</strain>
    </source>
</reference>
<evidence type="ECO:0000256" key="1">
    <source>
        <dbReference type="SAM" id="MobiDB-lite"/>
    </source>
</evidence>
<feature type="region of interest" description="Disordered" evidence="1">
    <location>
        <begin position="147"/>
        <end position="171"/>
    </location>
</feature>
<dbReference type="AlphaFoldDB" id="A0A2S4W341"/>
<feature type="region of interest" description="Disordered" evidence="1">
    <location>
        <begin position="228"/>
        <end position="251"/>
    </location>
</feature>
<keyword evidence="3" id="KW-1185">Reference proteome</keyword>
<reference evidence="2 3" key="1">
    <citation type="submission" date="2017-12" db="EMBL/GenBank/DDBJ databases">
        <title>Gene loss provides genomic basis for host adaptation in cereal stripe rust fungi.</title>
        <authorList>
            <person name="Xia C."/>
        </authorList>
    </citation>
    <scope>NUCLEOTIDE SEQUENCE [LARGE SCALE GENOMIC DNA]</scope>
    <source>
        <strain evidence="2 3">93TX-2</strain>
    </source>
</reference>
<dbReference type="OrthoDB" id="2496344at2759"/>
<organism evidence="2 3">
    <name type="scientific">Puccinia striiformis</name>
    <dbReference type="NCBI Taxonomy" id="27350"/>
    <lineage>
        <taxon>Eukaryota</taxon>
        <taxon>Fungi</taxon>
        <taxon>Dikarya</taxon>
        <taxon>Basidiomycota</taxon>
        <taxon>Pucciniomycotina</taxon>
        <taxon>Pucciniomycetes</taxon>
        <taxon>Pucciniales</taxon>
        <taxon>Pucciniaceae</taxon>
        <taxon>Puccinia</taxon>
    </lineage>
</organism>
<name>A0A2S4W341_9BASI</name>
<feature type="compositionally biased region" description="Polar residues" evidence="1">
    <location>
        <begin position="153"/>
        <end position="162"/>
    </location>
</feature>
<protein>
    <submittedName>
        <fullName evidence="2">Uncharacterized protein</fullName>
    </submittedName>
</protein>
<dbReference type="VEuPathDB" id="FungiDB:PSHT_06846"/>
<proteinExistence type="predicted"/>